<feature type="binding site" evidence="10">
    <location>
        <position position="34"/>
    </location>
    <ligand>
        <name>ATP</name>
        <dbReference type="ChEBI" id="CHEBI:30616"/>
    </ligand>
</feature>
<dbReference type="PROSITE" id="PS50011">
    <property type="entry name" value="PROTEIN_KINASE_DOM"/>
    <property type="match status" value="1"/>
</dbReference>
<evidence type="ECO:0000256" key="2">
    <source>
        <dbReference type="ARBA" id="ARBA00012425"/>
    </source>
</evidence>
<dbReference type="EMBL" id="GL832971">
    <property type="protein sequence ID" value="EGD75049.1"/>
    <property type="molecule type" value="Genomic_DNA"/>
</dbReference>
<dbReference type="PANTHER" id="PTHR24056:SF400">
    <property type="entry name" value="KINASE, PUTATIVE-RELATED"/>
    <property type="match status" value="1"/>
</dbReference>
<evidence type="ECO:0000256" key="11">
    <source>
        <dbReference type="RuleBase" id="RU000304"/>
    </source>
</evidence>
<keyword evidence="5 10" id="KW-0547">Nucleotide-binding</keyword>
<keyword evidence="3 11" id="KW-0723">Serine/threonine-protein kinase</keyword>
<evidence type="ECO:0000256" key="4">
    <source>
        <dbReference type="ARBA" id="ARBA00022679"/>
    </source>
</evidence>
<accession>F2UEJ9</accession>
<evidence type="ECO:0000256" key="5">
    <source>
        <dbReference type="ARBA" id="ARBA00022741"/>
    </source>
</evidence>
<evidence type="ECO:0000256" key="8">
    <source>
        <dbReference type="ARBA" id="ARBA00047811"/>
    </source>
</evidence>
<dbReference type="FunFam" id="3.30.200.20:FF:000049">
    <property type="entry name" value="cyclin-dependent kinase-like 1 isoform X1"/>
    <property type="match status" value="1"/>
</dbReference>
<keyword evidence="6 14" id="KW-0418">Kinase</keyword>
<dbReference type="GO" id="GO:0004693">
    <property type="term" value="F:cyclin-dependent protein serine/threonine kinase activity"/>
    <property type="evidence" value="ECO:0007669"/>
    <property type="project" value="UniProtKB-EC"/>
</dbReference>
<comment type="similarity">
    <text evidence="1">Belongs to the protein kinase superfamily. CMGC Ser/Thr protein kinase family. CDC2/CDKX subfamily.</text>
</comment>
<sequence length="434" mass="49753">MEKYEKLSKIGEGSYGAVIKCRHKDTGKIVAIKKFLETEDDPQIRKIALREVRMLKSLKHGNLVHLQEVFRRKRKLHLVFEYIDHTLLDELDANPRGLDEVHVKRITFQTLKALEYCHANNIVHRDVKPENILISKEGIVKLCDFGFARTLGGPGAIYTEYVATRWYRAPELLVGDTQYGSKVDVWALGCVFAEMLTGNPLWPGKSDIDQLYHIIQTFGKLSPRHVQVFSKNEYFKGLKLPEVHPDKIRPLEHRFRHFKAPVIRFMKFCLDCEPADRASCTEALAHKYFDDFRDTYEPEWRALLARISPPATRRRKRKNNENAKKTRHLPTLAGAHKPPPQQLQSHGTLNIEALAHTMSQASIKGTDTLSHAGDRHHLQQKSQPNLGSEKLPVKLNPLNKDYVSTRTTYQRRQASCCQSLVAATRAFLPSRDTA</sequence>
<comment type="catalytic activity">
    <reaction evidence="8">
        <text>L-threonyl-[protein] + ATP = O-phospho-L-threonyl-[protein] + ADP + H(+)</text>
        <dbReference type="Rhea" id="RHEA:46608"/>
        <dbReference type="Rhea" id="RHEA-COMP:11060"/>
        <dbReference type="Rhea" id="RHEA-COMP:11605"/>
        <dbReference type="ChEBI" id="CHEBI:15378"/>
        <dbReference type="ChEBI" id="CHEBI:30013"/>
        <dbReference type="ChEBI" id="CHEBI:30616"/>
        <dbReference type="ChEBI" id="CHEBI:61977"/>
        <dbReference type="ChEBI" id="CHEBI:456216"/>
        <dbReference type="EC" id="2.7.11.22"/>
    </reaction>
</comment>
<keyword evidence="15" id="KW-1185">Reference proteome</keyword>
<evidence type="ECO:0000259" key="13">
    <source>
        <dbReference type="PROSITE" id="PS50011"/>
    </source>
</evidence>
<dbReference type="InterPro" id="IPR000719">
    <property type="entry name" value="Prot_kinase_dom"/>
</dbReference>
<dbReference type="InParanoid" id="F2UEJ9"/>
<dbReference type="Gene3D" id="1.10.510.10">
    <property type="entry name" value="Transferase(Phosphotransferase) domain 1"/>
    <property type="match status" value="1"/>
</dbReference>
<evidence type="ECO:0000256" key="7">
    <source>
        <dbReference type="ARBA" id="ARBA00022840"/>
    </source>
</evidence>
<name>F2UEJ9_SALR5</name>
<feature type="region of interest" description="Disordered" evidence="12">
    <location>
        <begin position="308"/>
        <end position="343"/>
    </location>
</feature>
<dbReference type="FunFam" id="1.10.510.10:FF:000624">
    <property type="entry name" value="Mitogen-activated protein kinase"/>
    <property type="match status" value="1"/>
</dbReference>
<dbReference type="PROSITE" id="PS00107">
    <property type="entry name" value="PROTEIN_KINASE_ATP"/>
    <property type="match status" value="1"/>
</dbReference>
<dbReference type="PROSITE" id="PS00108">
    <property type="entry name" value="PROTEIN_KINASE_ST"/>
    <property type="match status" value="1"/>
</dbReference>
<evidence type="ECO:0000256" key="1">
    <source>
        <dbReference type="ARBA" id="ARBA00006485"/>
    </source>
</evidence>
<evidence type="ECO:0000256" key="6">
    <source>
        <dbReference type="ARBA" id="ARBA00022777"/>
    </source>
</evidence>
<evidence type="ECO:0000256" key="10">
    <source>
        <dbReference type="PROSITE-ProRule" id="PRU10141"/>
    </source>
</evidence>
<dbReference type="GeneID" id="16072655"/>
<evidence type="ECO:0000313" key="15">
    <source>
        <dbReference type="Proteomes" id="UP000007799"/>
    </source>
</evidence>
<dbReference type="AlphaFoldDB" id="F2UEJ9"/>
<organism evidence="15">
    <name type="scientific">Salpingoeca rosetta (strain ATCC 50818 / BSB-021)</name>
    <dbReference type="NCBI Taxonomy" id="946362"/>
    <lineage>
        <taxon>Eukaryota</taxon>
        <taxon>Choanoflagellata</taxon>
        <taxon>Craspedida</taxon>
        <taxon>Salpingoecidae</taxon>
        <taxon>Salpingoeca</taxon>
    </lineage>
</organism>
<dbReference type="SMART" id="SM00220">
    <property type="entry name" value="S_TKc"/>
    <property type="match status" value="1"/>
</dbReference>
<dbReference type="KEGG" id="sre:PTSG_06706"/>
<dbReference type="InterPro" id="IPR050108">
    <property type="entry name" value="CDK"/>
</dbReference>
<dbReference type="OrthoDB" id="548217at2759"/>
<dbReference type="EC" id="2.7.11.22" evidence="2"/>
<proteinExistence type="inferred from homology"/>
<dbReference type="FunCoup" id="F2UEJ9">
    <property type="interactions" value="402"/>
</dbReference>
<dbReference type="Pfam" id="PF00069">
    <property type="entry name" value="Pkinase"/>
    <property type="match status" value="1"/>
</dbReference>
<evidence type="ECO:0000313" key="14">
    <source>
        <dbReference type="EMBL" id="EGD75049.1"/>
    </source>
</evidence>
<comment type="catalytic activity">
    <reaction evidence="9">
        <text>L-seryl-[protein] + ATP = O-phospho-L-seryl-[protein] + ADP + H(+)</text>
        <dbReference type="Rhea" id="RHEA:17989"/>
        <dbReference type="Rhea" id="RHEA-COMP:9863"/>
        <dbReference type="Rhea" id="RHEA-COMP:11604"/>
        <dbReference type="ChEBI" id="CHEBI:15378"/>
        <dbReference type="ChEBI" id="CHEBI:29999"/>
        <dbReference type="ChEBI" id="CHEBI:30616"/>
        <dbReference type="ChEBI" id="CHEBI:83421"/>
        <dbReference type="ChEBI" id="CHEBI:456216"/>
        <dbReference type="EC" id="2.7.11.22"/>
    </reaction>
</comment>
<dbReference type="InterPro" id="IPR011009">
    <property type="entry name" value="Kinase-like_dom_sf"/>
</dbReference>
<dbReference type="Proteomes" id="UP000007799">
    <property type="component" value="Unassembled WGS sequence"/>
</dbReference>
<gene>
    <name evidence="14" type="ORF">PTSG_06706</name>
</gene>
<evidence type="ECO:0000256" key="12">
    <source>
        <dbReference type="SAM" id="MobiDB-lite"/>
    </source>
</evidence>
<feature type="region of interest" description="Disordered" evidence="12">
    <location>
        <begin position="367"/>
        <end position="392"/>
    </location>
</feature>
<keyword evidence="4" id="KW-0808">Transferase</keyword>
<dbReference type="OMA" id="CHALEVI"/>
<dbReference type="GO" id="GO:0005634">
    <property type="term" value="C:nucleus"/>
    <property type="evidence" value="ECO:0007669"/>
    <property type="project" value="TreeGrafter"/>
</dbReference>
<evidence type="ECO:0000256" key="9">
    <source>
        <dbReference type="ARBA" id="ARBA00048367"/>
    </source>
</evidence>
<dbReference type="GO" id="GO:0005524">
    <property type="term" value="F:ATP binding"/>
    <property type="evidence" value="ECO:0007669"/>
    <property type="project" value="UniProtKB-UniRule"/>
</dbReference>
<protein>
    <recommendedName>
        <fullName evidence="2">cyclin-dependent kinase</fullName>
        <ecNumber evidence="2">2.7.11.22</ecNumber>
    </recommendedName>
</protein>
<dbReference type="eggNOG" id="KOG0593">
    <property type="taxonomic scope" value="Eukaryota"/>
</dbReference>
<dbReference type="Gene3D" id="3.30.200.20">
    <property type="entry name" value="Phosphorylase Kinase, domain 1"/>
    <property type="match status" value="1"/>
</dbReference>
<reference evidence="14" key="1">
    <citation type="submission" date="2009-08" db="EMBL/GenBank/DDBJ databases">
        <title>Annotation of Salpingoeca rosetta.</title>
        <authorList>
            <consortium name="The Broad Institute Genome Sequencing Platform"/>
            <person name="Russ C."/>
            <person name="Cuomo C."/>
            <person name="Burger G."/>
            <person name="Gray M.W."/>
            <person name="Holland P.W.H."/>
            <person name="King N."/>
            <person name="Lang F.B.F."/>
            <person name="Roger A.J."/>
            <person name="Ruiz-Trillo I."/>
            <person name="Young S.K."/>
            <person name="Zeng Q."/>
            <person name="Gargeya S."/>
            <person name="Alvarado L."/>
            <person name="Berlin A."/>
            <person name="Chapman S.B."/>
            <person name="Chen Z."/>
            <person name="Freedman E."/>
            <person name="Gellesch M."/>
            <person name="Goldberg J."/>
            <person name="Griggs A."/>
            <person name="Gujja S."/>
            <person name="Heilman E."/>
            <person name="Heiman D."/>
            <person name="Howarth C."/>
            <person name="Mehta T."/>
            <person name="Neiman D."/>
            <person name="Pearson M."/>
            <person name="Roberts A."/>
            <person name="Saif S."/>
            <person name="Shea T."/>
            <person name="Shenoy N."/>
            <person name="Sisk P."/>
            <person name="Stolte C."/>
            <person name="Sykes S."/>
            <person name="White J."/>
            <person name="Yandava C."/>
            <person name="Haas B."/>
            <person name="Nusbaum C."/>
            <person name="Birren B."/>
        </authorList>
    </citation>
    <scope>NUCLEOTIDE SEQUENCE [LARGE SCALE GENOMIC DNA]</scope>
    <source>
        <strain evidence="14">ATCC 50818</strain>
    </source>
</reference>
<evidence type="ECO:0000256" key="3">
    <source>
        <dbReference type="ARBA" id="ARBA00022527"/>
    </source>
</evidence>
<dbReference type="InterPro" id="IPR017441">
    <property type="entry name" value="Protein_kinase_ATP_BS"/>
</dbReference>
<feature type="domain" description="Protein kinase" evidence="13">
    <location>
        <begin position="4"/>
        <end position="289"/>
    </location>
</feature>
<dbReference type="RefSeq" id="XP_004992102.1">
    <property type="nucleotide sequence ID" value="XM_004992045.1"/>
</dbReference>
<dbReference type="STRING" id="946362.F2UEJ9"/>
<dbReference type="SUPFAM" id="SSF56112">
    <property type="entry name" value="Protein kinase-like (PK-like)"/>
    <property type="match status" value="1"/>
</dbReference>
<keyword evidence="7 10" id="KW-0067">ATP-binding</keyword>
<dbReference type="InterPro" id="IPR008271">
    <property type="entry name" value="Ser/Thr_kinase_AS"/>
</dbReference>
<dbReference type="PANTHER" id="PTHR24056">
    <property type="entry name" value="CELL DIVISION PROTEIN KINASE"/>
    <property type="match status" value="1"/>
</dbReference>